<keyword evidence="4 5" id="KW-0472">Membrane</keyword>
<dbReference type="PANTHER" id="PTHR37306">
    <property type="entry name" value="COLICIN V PRODUCTION PROTEIN"/>
    <property type="match status" value="1"/>
</dbReference>
<feature type="transmembrane region" description="Helical" evidence="5">
    <location>
        <begin position="21"/>
        <end position="42"/>
    </location>
</feature>
<dbReference type="Pfam" id="PF02674">
    <property type="entry name" value="Colicin_V"/>
    <property type="match status" value="1"/>
</dbReference>
<dbReference type="KEGG" id="mcui:G8O30_09415"/>
<comment type="subcellular location">
    <subcellularLocation>
        <location evidence="1">Membrane</location>
        <topology evidence="1">Multi-pass membrane protein</topology>
    </subcellularLocation>
</comment>
<reference evidence="6 7" key="1">
    <citation type="submission" date="2019-07" db="EMBL/GenBank/DDBJ databases">
        <title>Genome sequence of 2 isolates from Red Sea Mangroves.</title>
        <authorList>
            <person name="Sefrji F."/>
            <person name="Michoud G."/>
            <person name="Merlino G."/>
            <person name="Daffonchio D."/>
        </authorList>
    </citation>
    <scope>NUCLEOTIDE SEQUENCE [LARGE SCALE GENOMIC DNA]</scope>
    <source>
        <strain evidence="6 7">R1DC41</strain>
    </source>
</reference>
<sequence length="178" mass="19980">MVDIGLLVLLIMGFLIGLKRGFILQFIHMTGFIIAFIVAAVYDERIIPTLQLWIPYPSFGSSEVEMLLGNGSFEDAYYRVIAFFLIFVLVRIVLQIIGSALDFVTHIPIVRGVNVWAGGVLGFIEVYLLTFIVLYVAALLPIEPIQVGLQSSNVAAWILEHTPILSNQVKEWWIDNVQ</sequence>
<keyword evidence="3 5" id="KW-1133">Transmembrane helix</keyword>
<dbReference type="Proteomes" id="UP000593626">
    <property type="component" value="Chromosome"/>
</dbReference>
<dbReference type="AlphaFoldDB" id="A0A7S8CC74"/>
<feature type="transmembrane region" description="Helical" evidence="5">
    <location>
        <begin position="115"/>
        <end position="140"/>
    </location>
</feature>
<evidence type="ECO:0000313" key="7">
    <source>
        <dbReference type="Proteomes" id="UP000593626"/>
    </source>
</evidence>
<dbReference type="InterPro" id="IPR003825">
    <property type="entry name" value="Colicin-V_CvpA"/>
</dbReference>
<evidence type="ECO:0000256" key="4">
    <source>
        <dbReference type="ARBA" id="ARBA00023136"/>
    </source>
</evidence>
<keyword evidence="7" id="KW-1185">Reference proteome</keyword>
<evidence type="ECO:0000256" key="1">
    <source>
        <dbReference type="ARBA" id="ARBA00004141"/>
    </source>
</evidence>
<keyword evidence="2 5" id="KW-0812">Transmembrane</keyword>
<evidence type="ECO:0000256" key="5">
    <source>
        <dbReference type="SAM" id="Phobius"/>
    </source>
</evidence>
<dbReference type="GO" id="GO:0009403">
    <property type="term" value="P:toxin biosynthetic process"/>
    <property type="evidence" value="ECO:0007669"/>
    <property type="project" value="InterPro"/>
</dbReference>
<proteinExistence type="predicted"/>
<evidence type="ECO:0000313" key="6">
    <source>
        <dbReference type="EMBL" id="QPC47171.1"/>
    </source>
</evidence>
<protein>
    <submittedName>
        <fullName evidence="6">CvpA family protein</fullName>
    </submittedName>
</protein>
<name>A0A7S8CC74_9BACI</name>
<dbReference type="RefSeq" id="WP_239671838.1">
    <property type="nucleotide sequence ID" value="NZ_CP049742.1"/>
</dbReference>
<feature type="transmembrane region" description="Helical" evidence="5">
    <location>
        <begin position="76"/>
        <end position="94"/>
    </location>
</feature>
<dbReference type="EMBL" id="CP049742">
    <property type="protein sequence ID" value="QPC47171.1"/>
    <property type="molecule type" value="Genomic_DNA"/>
</dbReference>
<organism evidence="6 7">
    <name type="scientific">Mangrovibacillus cuniculi</name>
    <dbReference type="NCBI Taxonomy" id="2593652"/>
    <lineage>
        <taxon>Bacteria</taxon>
        <taxon>Bacillati</taxon>
        <taxon>Bacillota</taxon>
        <taxon>Bacilli</taxon>
        <taxon>Bacillales</taxon>
        <taxon>Bacillaceae</taxon>
        <taxon>Mangrovibacillus</taxon>
    </lineage>
</organism>
<evidence type="ECO:0000256" key="3">
    <source>
        <dbReference type="ARBA" id="ARBA00022989"/>
    </source>
</evidence>
<accession>A0A7S8CC74</accession>
<gene>
    <name evidence="6" type="ORF">G8O30_09415</name>
</gene>
<evidence type="ECO:0000256" key="2">
    <source>
        <dbReference type="ARBA" id="ARBA00022692"/>
    </source>
</evidence>
<dbReference type="PANTHER" id="PTHR37306:SF1">
    <property type="entry name" value="COLICIN V PRODUCTION PROTEIN"/>
    <property type="match status" value="1"/>
</dbReference>
<dbReference type="GO" id="GO:0016020">
    <property type="term" value="C:membrane"/>
    <property type="evidence" value="ECO:0007669"/>
    <property type="project" value="UniProtKB-SubCell"/>
</dbReference>